<dbReference type="GO" id="GO:0003924">
    <property type="term" value="F:GTPase activity"/>
    <property type="evidence" value="ECO:0007669"/>
    <property type="project" value="TreeGrafter"/>
</dbReference>
<dbReference type="PANTHER" id="PTHR11566:SF146">
    <property type="entry name" value="FAMILY GTPASE, PUTATIVE (AFU_ORTHOLOGUE AFUA_4G14300)-RELATED"/>
    <property type="match status" value="1"/>
</dbReference>
<dbReference type="Pfam" id="PF00350">
    <property type="entry name" value="Dynamin_N"/>
    <property type="match status" value="1"/>
</dbReference>
<dbReference type="Proteomes" id="UP000019487">
    <property type="component" value="Unassembled WGS sequence"/>
</dbReference>
<dbReference type="InterPro" id="IPR045063">
    <property type="entry name" value="Dynamin_N"/>
</dbReference>
<organism evidence="3 4">
    <name type="scientific">Sclerotinia borealis (strain F-4128)</name>
    <dbReference type="NCBI Taxonomy" id="1432307"/>
    <lineage>
        <taxon>Eukaryota</taxon>
        <taxon>Fungi</taxon>
        <taxon>Dikarya</taxon>
        <taxon>Ascomycota</taxon>
        <taxon>Pezizomycotina</taxon>
        <taxon>Leotiomycetes</taxon>
        <taxon>Helotiales</taxon>
        <taxon>Sclerotiniaceae</taxon>
        <taxon>Sclerotinia</taxon>
    </lineage>
</organism>
<dbReference type="InterPro" id="IPR022812">
    <property type="entry name" value="Dynamin"/>
</dbReference>
<dbReference type="EMBL" id="AYSA01000482">
    <property type="protein sequence ID" value="ESZ91555.1"/>
    <property type="molecule type" value="Genomic_DNA"/>
</dbReference>
<reference evidence="3 4" key="1">
    <citation type="journal article" date="2014" name="Genome Announc.">
        <title>Draft genome sequence of Sclerotinia borealis, a psychrophilic plant pathogenic fungus.</title>
        <authorList>
            <person name="Mardanov A.V."/>
            <person name="Beletsky A.V."/>
            <person name="Kadnikov V.V."/>
            <person name="Ignatov A.N."/>
            <person name="Ravin N.V."/>
        </authorList>
    </citation>
    <scope>NUCLEOTIDE SEQUENCE [LARGE SCALE GENOMIC DNA]</scope>
    <source>
        <strain evidence="4">F-4157</strain>
    </source>
</reference>
<proteinExistence type="predicted"/>
<dbReference type="GO" id="GO:0008017">
    <property type="term" value="F:microtubule binding"/>
    <property type="evidence" value="ECO:0007669"/>
    <property type="project" value="TreeGrafter"/>
</dbReference>
<protein>
    <submittedName>
        <fullName evidence="3">Uncharacterized protein</fullName>
    </submittedName>
</protein>
<gene>
    <name evidence="3" type="ORF">SBOR_8056</name>
</gene>
<dbReference type="Pfam" id="PF01031">
    <property type="entry name" value="Dynamin_M"/>
    <property type="match status" value="1"/>
</dbReference>
<dbReference type="Gene3D" id="3.40.50.300">
    <property type="entry name" value="P-loop containing nucleotide triphosphate hydrolases"/>
    <property type="match status" value="1"/>
</dbReference>
<sequence>MQISGKNFVLQAITRLTFPIDDGLCTHFPTEVSLQHASEYSFEFSITKPIRAIDALNQTAADKKFLQKQSKEIDIFNNQRRSEEGKSASFSEIITSAREAIMGKADVSKKTGQGNQGNAAQKQRRMLSDATLKIVRKGLEEPNVTIVDIPGLVASGHGAHKMAKDLVDCYINNPRSIVLAVAHPANREVQDIFQIIETISDRLRNGLDVEGDAWILDAIKNGEDFDTHLTYGWFALRNLSPTERKEDPIHETRDKKELEFFKQLPWTSLKRPNNLGIKNLKDALTKMHNEHVTRSIPELIPEIDARLKNIVKRIDGLGQPRISFNDQMHFKIRKIVRDALEVFRDSMLSDFEERFNYKRPGFGLSSTDSRAWKADILKNPFLAKIHQCILDNRGKESTNEVNTSVLRSLWGEFTPKWKRRTEKLIESLVNSIDKKSIHDDARRELDLLINDENSGLIVTLNNWNVKTLETLSITRMTHMQETLEKIHRTDREMVKTQITSWVAQNKDIESIFITHDKLASYYETAMIRFVDNDRDGLNKIAGEDQKQLNERERLKHDKESLAEAMKKARGYGFPLEEQGLGLGLGYGGSL</sequence>
<evidence type="ECO:0000313" key="4">
    <source>
        <dbReference type="Proteomes" id="UP000019487"/>
    </source>
</evidence>
<feature type="domain" description="Dynamin stalk" evidence="2">
    <location>
        <begin position="226"/>
        <end position="350"/>
    </location>
</feature>
<dbReference type="PANTHER" id="PTHR11566">
    <property type="entry name" value="DYNAMIN"/>
    <property type="match status" value="1"/>
</dbReference>
<dbReference type="STRING" id="1432307.W9CAG0"/>
<dbReference type="GO" id="GO:0048312">
    <property type="term" value="P:intracellular distribution of mitochondria"/>
    <property type="evidence" value="ECO:0007669"/>
    <property type="project" value="TreeGrafter"/>
</dbReference>
<keyword evidence="4" id="KW-1185">Reference proteome</keyword>
<dbReference type="InterPro" id="IPR000375">
    <property type="entry name" value="Dynamin_stalk"/>
</dbReference>
<dbReference type="AlphaFoldDB" id="W9CAG0"/>
<dbReference type="HOGENOM" id="CLU_008964_7_2_1"/>
<accession>W9CAG0</accession>
<name>W9CAG0_SCLBF</name>
<evidence type="ECO:0000259" key="1">
    <source>
        <dbReference type="Pfam" id="PF00350"/>
    </source>
</evidence>
<dbReference type="OrthoDB" id="415706at2759"/>
<dbReference type="GO" id="GO:0005739">
    <property type="term" value="C:mitochondrion"/>
    <property type="evidence" value="ECO:0007669"/>
    <property type="project" value="TreeGrafter"/>
</dbReference>
<dbReference type="InterPro" id="IPR027417">
    <property type="entry name" value="P-loop_NTPase"/>
</dbReference>
<dbReference type="GO" id="GO:0000266">
    <property type="term" value="P:mitochondrial fission"/>
    <property type="evidence" value="ECO:0007669"/>
    <property type="project" value="TreeGrafter"/>
</dbReference>
<evidence type="ECO:0000313" key="3">
    <source>
        <dbReference type="EMBL" id="ESZ91555.1"/>
    </source>
</evidence>
<evidence type="ECO:0000259" key="2">
    <source>
        <dbReference type="Pfam" id="PF01031"/>
    </source>
</evidence>
<feature type="domain" description="Dynamin N-terminal" evidence="1">
    <location>
        <begin position="3"/>
        <end position="189"/>
    </location>
</feature>
<comment type="caution">
    <text evidence="3">The sequence shown here is derived from an EMBL/GenBank/DDBJ whole genome shotgun (WGS) entry which is preliminary data.</text>
</comment>
<dbReference type="SUPFAM" id="SSF52540">
    <property type="entry name" value="P-loop containing nucleoside triphosphate hydrolases"/>
    <property type="match status" value="1"/>
</dbReference>
<dbReference type="GO" id="GO:0016020">
    <property type="term" value="C:membrane"/>
    <property type="evidence" value="ECO:0007669"/>
    <property type="project" value="TreeGrafter"/>
</dbReference>
<dbReference type="GO" id="GO:0005874">
    <property type="term" value="C:microtubule"/>
    <property type="evidence" value="ECO:0007669"/>
    <property type="project" value="TreeGrafter"/>
</dbReference>
<dbReference type="GO" id="GO:0006897">
    <property type="term" value="P:endocytosis"/>
    <property type="evidence" value="ECO:0007669"/>
    <property type="project" value="TreeGrafter"/>
</dbReference>
<dbReference type="GO" id="GO:0016559">
    <property type="term" value="P:peroxisome fission"/>
    <property type="evidence" value="ECO:0007669"/>
    <property type="project" value="TreeGrafter"/>
</dbReference>